<evidence type="ECO:0000256" key="2">
    <source>
        <dbReference type="ARBA" id="ARBA00022741"/>
    </source>
</evidence>
<dbReference type="FunFam" id="3.40.50.300:FF:000309">
    <property type="entry name" value="ABC transporter ATP-binding protein"/>
    <property type="match status" value="1"/>
</dbReference>
<accession>A0A6P1YE06</accession>
<dbReference type="InterPro" id="IPR017871">
    <property type="entry name" value="ABC_transporter-like_CS"/>
</dbReference>
<feature type="domain" description="ABC transporter" evidence="5">
    <location>
        <begin position="333"/>
        <end position="547"/>
    </location>
</feature>
<gene>
    <name evidence="6" type="ORF">G3A45_09265</name>
</gene>
<evidence type="ECO:0000256" key="3">
    <source>
        <dbReference type="ARBA" id="ARBA00022840"/>
    </source>
</evidence>
<evidence type="ECO:0000256" key="4">
    <source>
        <dbReference type="SAM" id="Coils"/>
    </source>
</evidence>
<dbReference type="InterPro" id="IPR037118">
    <property type="entry name" value="Val-tRNA_synth_C_sf"/>
</dbReference>
<protein>
    <submittedName>
        <fullName evidence="6">ABC-F family ATP-binding cassette domain-containing protein</fullName>
    </submittedName>
</protein>
<dbReference type="InterPro" id="IPR032524">
    <property type="entry name" value="ABC_tran_C"/>
</dbReference>
<feature type="coiled-coil region" evidence="4">
    <location>
        <begin position="553"/>
        <end position="637"/>
    </location>
</feature>
<evidence type="ECO:0000256" key="1">
    <source>
        <dbReference type="ARBA" id="ARBA00022737"/>
    </source>
</evidence>
<dbReference type="PROSITE" id="PS50893">
    <property type="entry name" value="ABC_TRANSPORTER_2"/>
    <property type="match status" value="2"/>
</dbReference>
<dbReference type="InterPro" id="IPR027417">
    <property type="entry name" value="P-loop_NTPase"/>
</dbReference>
<dbReference type="Gene3D" id="1.10.287.380">
    <property type="entry name" value="Valyl-tRNA synthetase, C-terminal domain"/>
    <property type="match status" value="1"/>
</dbReference>
<dbReference type="Pfam" id="PF12848">
    <property type="entry name" value="ABC_tran_Xtn"/>
    <property type="match status" value="1"/>
</dbReference>
<sequence length="643" mass="74589">MIVLSCSNLSKSYSIYKILDNISFTINDGEKIGLVGLNGTGKSTLFKILAGKLSKDSGEIYIAKDHKIGFLEQNTQIESNNTVFEETLKVFRHLIDMEKKLRNLEEEISIEGKNGSSAKLQNLMNLYSKLIEEFNDKNGYGYKSEIKGVLKGLGFTEKEFNKPINKLSGGQKARISLAKLLLEKPNILLLDEPTNHLDIEAIDWLEKFIKDYRGTVIVISHDRYFLDSVTNRIFLIENSTLKSYNGNYSTFMKKRKKELELLQKKYEEQQKEIKRQEEIIKKFMSYGGKRYIRQAQSRQKMLDKMKKIDKPVQDHKKAKIIFEPKVKSGYEVLKVRDLSMNFGDFNLFKDLCFSIYRGEKVGLIGPNGIGKTTLFKIILNKITPTSGEITLGHHVNIGYYDQEQSNLNPEKTIVDEIWDENPNLDHYQIRSVLAKFLFQGDNIFKEISTLSGGEKSRLALLKLMLSKANFLLMDEPTNHLDIDSKEVLEDALKDYEGTLLVISHDRYFLNKVTDKILELNSNGIKEYLGNYDYYLNKKKANEIQQEISDDKTKTQIKAERKRLKKQQKKEKKLKQRIKNLESKISQYEEKISELEKYMCKPEVFNNPTKSMEISMEANSLKKELEKLYDEWMELTENSVLLKK</sequence>
<dbReference type="GO" id="GO:0003677">
    <property type="term" value="F:DNA binding"/>
    <property type="evidence" value="ECO:0007669"/>
    <property type="project" value="InterPro"/>
</dbReference>
<dbReference type="RefSeq" id="WP_163235294.1">
    <property type="nucleotide sequence ID" value="NZ_CP048617.1"/>
</dbReference>
<keyword evidence="4" id="KW-0175">Coiled coil</keyword>
<dbReference type="Pfam" id="PF00005">
    <property type="entry name" value="ABC_tran"/>
    <property type="match status" value="2"/>
</dbReference>
<dbReference type="Gene3D" id="3.40.50.300">
    <property type="entry name" value="P-loop containing nucleotide triphosphate hydrolases"/>
    <property type="match status" value="2"/>
</dbReference>
<keyword evidence="3 6" id="KW-0067">ATP-binding</keyword>
<dbReference type="PANTHER" id="PTHR42855:SF2">
    <property type="entry name" value="DRUG RESISTANCE ABC TRANSPORTER,ATP-BINDING PROTEIN"/>
    <property type="match status" value="1"/>
</dbReference>
<dbReference type="GO" id="GO:0016887">
    <property type="term" value="F:ATP hydrolysis activity"/>
    <property type="evidence" value="ECO:0007669"/>
    <property type="project" value="InterPro"/>
</dbReference>
<feature type="coiled-coil region" evidence="4">
    <location>
        <begin position="252"/>
        <end position="279"/>
    </location>
</feature>
<dbReference type="InterPro" id="IPR032781">
    <property type="entry name" value="ABC_tran_Xtn"/>
</dbReference>
<reference evidence="6 7" key="1">
    <citation type="submission" date="2020-02" db="EMBL/GenBank/DDBJ databases">
        <title>Thermophilic hydrogen producing bacteria, Caloranaerobacter azorensis.</title>
        <authorList>
            <person name="Baek K."/>
        </authorList>
    </citation>
    <scope>NUCLEOTIDE SEQUENCE [LARGE SCALE GENOMIC DNA]</scope>
    <source>
        <strain evidence="6 7">T3-1</strain>
    </source>
</reference>
<dbReference type="Proteomes" id="UP000464452">
    <property type="component" value="Chromosome"/>
</dbReference>
<evidence type="ECO:0000259" key="5">
    <source>
        <dbReference type="PROSITE" id="PS50893"/>
    </source>
</evidence>
<dbReference type="SMART" id="SM00382">
    <property type="entry name" value="AAA"/>
    <property type="match status" value="2"/>
</dbReference>
<dbReference type="SUPFAM" id="SSF52540">
    <property type="entry name" value="P-loop containing nucleoside triphosphate hydrolases"/>
    <property type="match status" value="2"/>
</dbReference>
<keyword evidence="2" id="KW-0547">Nucleotide-binding</keyword>
<dbReference type="InterPro" id="IPR003439">
    <property type="entry name" value="ABC_transporter-like_ATP-bd"/>
</dbReference>
<dbReference type="EMBL" id="CP048617">
    <property type="protein sequence ID" value="QIB27461.1"/>
    <property type="molecule type" value="Genomic_DNA"/>
</dbReference>
<dbReference type="PANTHER" id="PTHR42855">
    <property type="entry name" value="ABC TRANSPORTER ATP-BINDING SUBUNIT"/>
    <property type="match status" value="1"/>
</dbReference>
<feature type="domain" description="ABC transporter" evidence="5">
    <location>
        <begin position="4"/>
        <end position="263"/>
    </location>
</feature>
<dbReference type="KEGG" id="cazo:G3A45_09265"/>
<evidence type="ECO:0000313" key="6">
    <source>
        <dbReference type="EMBL" id="QIB27461.1"/>
    </source>
</evidence>
<dbReference type="InterPro" id="IPR051309">
    <property type="entry name" value="ABCF_ATPase"/>
</dbReference>
<dbReference type="FunFam" id="3.40.50.300:FF:000011">
    <property type="entry name" value="Putative ABC transporter ATP-binding component"/>
    <property type="match status" value="1"/>
</dbReference>
<evidence type="ECO:0000313" key="7">
    <source>
        <dbReference type="Proteomes" id="UP000464452"/>
    </source>
</evidence>
<name>A0A6P1YE06_9FIRM</name>
<dbReference type="AlphaFoldDB" id="A0A6P1YE06"/>
<dbReference type="PROSITE" id="PS00211">
    <property type="entry name" value="ABC_TRANSPORTER_1"/>
    <property type="match status" value="2"/>
</dbReference>
<organism evidence="6 7">
    <name type="scientific">Caloranaerobacter azorensis</name>
    <dbReference type="NCBI Taxonomy" id="116090"/>
    <lineage>
        <taxon>Bacteria</taxon>
        <taxon>Bacillati</taxon>
        <taxon>Bacillota</taxon>
        <taxon>Tissierellia</taxon>
        <taxon>Tissierellales</taxon>
        <taxon>Thermohalobacteraceae</taxon>
        <taxon>Caloranaerobacter</taxon>
    </lineage>
</organism>
<dbReference type="InterPro" id="IPR003593">
    <property type="entry name" value="AAA+_ATPase"/>
</dbReference>
<proteinExistence type="predicted"/>
<keyword evidence="1" id="KW-0677">Repeat</keyword>
<dbReference type="GO" id="GO:0005524">
    <property type="term" value="F:ATP binding"/>
    <property type="evidence" value="ECO:0007669"/>
    <property type="project" value="UniProtKB-KW"/>
</dbReference>
<dbReference type="Pfam" id="PF16326">
    <property type="entry name" value="ABC_tran_CTD"/>
    <property type="match status" value="1"/>
</dbReference>
<dbReference type="CDD" id="cd03221">
    <property type="entry name" value="ABCF_EF-3"/>
    <property type="match status" value="2"/>
</dbReference>
<dbReference type="SUPFAM" id="SSF58100">
    <property type="entry name" value="Bacterial hemolysins"/>
    <property type="match status" value="1"/>
</dbReference>